<gene>
    <name evidence="2" type="ORF">BMF94_5861</name>
</gene>
<proteinExistence type="predicted"/>
<evidence type="ECO:0000256" key="1">
    <source>
        <dbReference type="SAM" id="MobiDB-lite"/>
    </source>
</evidence>
<evidence type="ECO:0000313" key="2">
    <source>
        <dbReference type="EMBL" id="POY71104.1"/>
    </source>
</evidence>
<feature type="region of interest" description="Disordered" evidence="1">
    <location>
        <begin position="260"/>
        <end position="402"/>
    </location>
</feature>
<protein>
    <submittedName>
        <fullName evidence="2">Uncharacterized protein</fullName>
    </submittedName>
</protein>
<reference evidence="2 3" key="1">
    <citation type="journal article" date="2018" name="Front. Microbiol.">
        <title>Prospects for Fungal Bioremediation of Acidic Radioactive Waste Sites: Characterization and Genome Sequence of Rhodotorula taiwanensis MD1149.</title>
        <authorList>
            <person name="Tkavc R."/>
            <person name="Matrosova V.Y."/>
            <person name="Grichenko O.E."/>
            <person name="Gostincar C."/>
            <person name="Volpe R.P."/>
            <person name="Klimenkova P."/>
            <person name="Gaidamakova E.K."/>
            <person name="Zhou C.E."/>
            <person name="Stewart B.J."/>
            <person name="Lyman M.G."/>
            <person name="Malfatti S.A."/>
            <person name="Rubinfeld B."/>
            <person name="Courtot M."/>
            <person name="Singh J."/>
            <person name="Dalgard C.L."/>
            <person name="Hamilton T."/>
            <person name="Frey K.G."/>
            <person name="Gunde-Cimerman N."/>
            <person name="Dugan L."/>
            <person name="Daly M.J."/>
        </authorList>
    </citation>
    <scope>NUCLEOTIDE SEQUENCE [LARGE SCALE GENOMIC DNA]</scope>
    <source>
        <strain evidence="2 3">MD1149</strain>
    </source>
</reference>
<accession>A0A2S5B2U5</accession>
<name>A0A2S5B2U5_9BASI</name>
<evidence type="ECO:0000313" key="3">
    <source>
        <dbReference type="Proteomes" id="UP000237144"/>
    </source>
</evidence>
<sequence>MDSFSASDSLRALCAPLCCCLRGSVALSPSTDPLAHFDESAEQHAQDARLWPRNETSNELDGTLYSTEYEARIASANGGLQAPQDSTPQAGGRFPRSRQRRRGGDISGGGTDDGSGLTRWTLFRSWLRGGNQVEGAIRLGEAEDEGDFVARTNESSPNRLFGYAYGDEDAAPIALDDVALPPAPPHRAGPVPGALAPPPPSSSDLTSSDDRSNLDGEEAAQKEERRRRRRLRRRARELGLSVEDYEARIGAGWIDETQAETAGSHLAAAPSQPSTSSSRRSHRSAPDLDDSGAPGSGLAPEISATTLDLPPQSRSSSSGERRSHSSNQSVSSHATTTSSSSSSRRRSRKHEEQTSYAAPRSPLEGPTGEYYEDEHGQLRERTEATGSRYDHIGVLPGNLPEQ</sequence>
<dbReference type="Proteomes" id="UP000237144">
    <property type="component" value="Unassembled WGS sequence"/>
</dbReference>
<feature type="compositionally biased region" description="Low complexity" evidence="1">
    <location>
        <begin position="267"/>
        <end position="278"/>
    </location>
</feature>
<keyword evidence="3" id="KW-1185">Reference proteome</keyword>
<dbReference type="EMBL" id="PJQD01000086">
    <property type="protein sequence ID" value="POY71104.1"/>
    <property type="molecule type" value="Genomic_DNA"/>
</dbReference>
<feature type="region of interest" description="Disordered" evidence="1">
    <location>
        <begin position="177"/>
        <end position="226"/>
    </location>
</feature>
<feature type="compositionally biased region" description="Basic and acidic residues" evidence="1">
    <location>
        <begin position="208"/>
        <end position="224"/>
    </location>
</feature>
<comment type="caution">
    <text evidence="2">The sequence shown here is derived from an EMBL/GenBank/DDBJ whole genome shotgun (WGS) entry which is preliminary data.</text>
</comment>
<feature type="region of interest" description="Disordered" evidence="1">
    <location>
        <begin position="78"/>
        <end position="114"/>
    </location>
</feature>
<organism evidence="2 3">
    <name type="scientific">Rhodotorula taiwanensis</name>
    <dbReference type="NCBI Taxonomy" id="741276"/>
    <lineage>
        <taxon>Eukaryota</taxon>
        <taxon>Fungi</taxon>
        <taxon>Dikarya</taxon>
        <taxon>Basidiomycota</taxon>
        <taxon>Pucciniomycotina</taxon>
        <taxon>Microbotryomycetes</taxon>
        <taxon>Sporidiobolales</taxon>
        <taxon>Sporidiobolaceae</taxon>
        <taxon>Rhodotorula</taxon>
    </lineage>
</organism>
<feature type="compositionally biased region" description="Basic and acidic residues" evidence="1">
    <location>
        <begin position="373"/>
        <end position="391"/>
    </location>
</feature>
<dbReference type="AlphaFoldDB" id="A0A2S5B2U5"/>
<feature type="compositionally biased region" description="Low complexity" evidence="1">
    <location>
        <begin position="325"/>
        <end position="342"/>
    </location>
</feature>